<dbReference type="InterPro" id="IPR052052">
    <property type="entry name" value="Polysaccharide_Lyase_9"/>
</dbReference>
<dbReference type="PANTHER" id="PTHR40088">
    <property type="entry name" value="PECTATE LYASE (EUROFUNG)"/>
    <property type="match status" value="1"/>
</dbReference>
<reference evidence="5 6" key="1">
    <citation type="submission" date="2016-11" db="EMBL/GenBank/DDBJ databases">
        <title>Study of marine rhodopsin-containing bacteria.</title>
        <authorList>
            <person name="Yoshizawa S."/>
            <person name="Kumagai Y."/>
            <person name="Kogure K."/>
        </authorList>
    </citation>
    <scope>NUCLEOTIDE SEQUENCE [LARGE SCALE GENOMIC DNA]</scope>
    <source>
        <strain evidence="5 6">SG-29</strain>
    </source>
</reference>
<evidence type="ECO:0000313" key="5">
    <source>
        <dbReference type="EMBL" id="OZC03046.1"/>
    </source>
</evidence>
<dbReference type="GO" id="GO:0016837">
    <property type="term" value="F:carbon-oxygen lyase activity, acting on polysaccharides"/>
    <property type="evidence" value="ECO:0007669"/>
    <property type="project" value="TreeGrafter"/>
</dbReference>
<organism evidence="5 6">
    <name type="scientific">Rubricoccus marinus</name>
    <dbReference type="NCBI Taxonomy" id="716817"/>
    <lineage>
        <taxon>Bacteria</taxon>
        <taxon>Pseudomonadati</taxon>
        <taxon>Rhodothermota</taxon>
        <taxon>Rhodothermia</taxon>
        <taxon>Rhodothermales</taxon>
        <taxon>Rubricoccaceae</taxon>
        <taxon>Rubricoccus</taxon>
    </lineage>
</organism>
<protein>
    <recommendedName>
        <fullName evidence="4">Right handed beta helix domain-containing protein</fullName>
    </recommendedName>
</protein>
<keyword evidence="3" id="KW-0732">Signal</keyword>
<evidence type="ECO:0000259" key="4">
    <source>
        <dbReference type="Pfam" id="PF13229"/>
    </source>
</evidence>
<dbReference type="InterPro" id="IPR039448">
    <property type="entry name" value="Beta_helix"/>
</dbReference>
<dbReference type="SUPFAM" id="SSF51126">
    <property type="entry name" value="Pectin lyase-like"/>
    <property type="match status" value="1"/>
</dbReference>
<evidence type="ECO:0000256" key="3">
    <source>
        <dbReference type="ARBA" id="ARBA00022729"/>
    </source>
</evidence>
<dbReference type="InterPro" id="IPR011050">
    <property type="entry name" value="Pectin_lyase_fold/virulence"/>
</dbReference>
<name>A0A259TZD4_9BACT</name>
<comment type="caution">
    <text evidence="5">The sequence shown here is derived from an EMBL/GenBank/DDBJ whole genome shotgun (WGS) entry which is preliminary data.</text>
</comment>
<dbReference type="PANTHER" id="PTHR40088:SF2">
    <property type="entry name" value="SECRETED SUGAR HYDROLASE"/>
    <property type="match status" value="1"/>
</dbReference>
<dbReference type="GO" id="GO:0005576">
    <property type="term" value="C:extracellular region"/>
    <property type="evidence" value="ECO:0007669"/>
    <property type="project" value="UniProtKB-SubCell"/>
</dbReference>
<keyword evidence="2" id="KW-0964">Secreted</keyword>
<dbReference type="EMBL" id="MQWB01000001">
    <property type="protein sequence ID" value="OZC03046.1"/>
    <property type="molecule type" value="Genomic_DNA"/>
</dbReference>
<dbReference type="AlphaFoldDB" id="A0A259TZD4"/>
<gene>
    <name evidence="5" type="ORF">BSZ36_08735</name>
</gene>
<dbReference type="InParanoid" id="A0A259TZD4"/>
<dbReference type="OrthoDB" id="9767990at2"/>
<feature type="domain" description="Right handed beta helix" evidence="4">
    <location>
        <begin position="254"/>
        <end position="398"/>
    </location>
</feature>
<evidence type="ECO:0000256" key="1">
    <source>
        <dbReference type="ARBA" id="ARBA00004613"/>
    </source>
</evidence>
<accession>A0A259TZD4</accession>
<comment type="subcellular location">
    <subcellularLocation>
        <location evidence="1">Secreted</location>
    </subcellularLocation>
</comment>
<dbReference type="RefSeq" id="WP_094547946.1">
    <property type="nucleotide sequence ID" value="NZ_MQWB01000001.1"/>
</dbReference>
<dbReference type="Gene3D" id="2.160.20.10">
    <property type="entry name" value="Single-stranded right-handed beta-helix, Pectin lyase-like"/>
    <property type="match status" value="2"/>
</dbReference>
<proteinExistence type="predicted"/>
<keyword evidence="6" id="KW-1185">Reference proteome</keyword>
<dbReference type="Pfam" id="PF13229">
    <property type="entry name" value="Beta_helix"/>
    <property type="match status" value="1"/>
</dbReference>
<evidence type="ECO:0000256" key="2">
    <source>
        <dbReference type="ARBA" id="ARBA00022525"/>
    </source>
</evidence>
<sequence>MALVAFLLIAMLGGCGEPEPVQIIRSASFSAEPTAPQAEVSGRVFVVDQAHPRASDRNPGSADLPWLTISRATVPGTLAPGDTVEIHEGVYRESIEPREGGRRGARITFRAARGETVVVTGADPSADGWADLGGGLWRRAWTGPGLPSYNESRVFRRELVVASGEVLRPASSRDDIPAGTFWAEGPPEAPVAIVARFPAGRAPEASGVEIATRSRLFWPTGADPYVECGDSTTPGYFHLQGLTFRHASNLAQKGAVCAGSRGSIMDRVRVEWTNGRGIDGSGVDHVFRRSTADYNGQMGWGASCTNCLWVDTQAVGNNWKGYDMFWEAGGGKWTRTRGTVIRRHTSRDNDGPGIWLDIDNADNTVEASTSTGDLGAGIMLEFETVRTLVQHNVVRGTRWSVWTGTGILSQAASHNVLLHNSITGNEGSGIWLRLDPLRRAPDGDTWVIGNVVRGNLTRGDVEAREISTEGLDAANVRSYRFAANAIGRVASGDPVLRATFFVHPTARGDYRGSDLADWRRWVRDDGSALGEARVAVTPLALPAAGAREAPARWAESSGAAPEAVGL</sequence>
<dbReference type="InterPro" id="IPR012334">
    <property type="entry name" value="Pectin_lyas_fold"/>
</dbReference>
<dbReference type="Proteomes" id="UP000216446">
    <property type="component" value="Unassembled WGS sequence"/>
</dbReference>
<evidence type="ECO:0000313" key="6">
    <source>
        <dbReference type="Proteomes" id="UP000216446"/>
    </source>
</evidence>